<name>A0A972FY89_9GAMM</name>
<reference evidence="1" key="1">
    <citation type="submission" date="2020-04" db="EMBL/GenBank/DDBJ databases">
        <title>Description of Shewanella salipaludis sp. nov., isolated from a salt marsh.</title>
        <authorList>
            <person name="Park S."/>
            <person name="Yoon J.-H."/>
        </authorList>
    </citation>
    <scope>NUCLEOTIDE SEQUENCE</scope>
    <source>
        <strain evidence="1">SHSM-M6</strain>
    </source>
</reference>
<evidence type="ECO:0000313" key="2">
    <source>
        <dbReference type="Proteomes" id="UP000737113"/>
    </source>
</evidence>
<proteinExistence type="predicted"/>
<dbReference type="RefSeq" id="WP_169563524.1">
    <property type="nucleotide sequence ID" value="NZ_JAAXYH010000003.1"/>
</dbReference>
<evidence type="ECO:0000313" key="1">
    <source>
        <dbReference type="EMBL" id="NMH64847.1"/>
    </source>
</evidence>
<dbReference type="EMBL" id="JAAXYH010000003">
    <property type="protein sequence ID" value="NMH64847.1"/>
    <property type="molecule type" value="Genomic_DNA"/>
</dbReference>
<dbReference type="Proteomes" id="UP000737113">
    <property type="component" value="Unassembled WGS sequence"/>
</dbReference>
<dbReference type="Pfam" id="PF13565">
    <property type="entry name" value="HTH_32"/>
    <property type="match status" value="1"/>
</dbReference>
<dbReference type="SUPFAM" id="SSF46689">
    <property type="entry name" value="Homeodomain-like"/>
    <property type="match status" value="1"/>
</dbReference>
<protein>
    <submittedName>
        <fullName evidence="1">Helix-turn-helix domain-containing protein</fullName>
    </submittedName>
</protein>
<dbReference type="InterPro" id="IPR009057">
    <property type="entry name" value="Homeodomain-like_sf"/>
</dbReference>
<dbReference type="AlphaFoldDB" id="A0A972FY89"/>
<accession>A0A972FY89</accession>
<organism evidence="1 2">
    <name type="scientific">Shewanella salipaludis</name>
    <dbReference type="NCBI Taxonomy" id="2723052"/>
    <lineage>
        <taxon>Bacteria</taxon>
        <taxon>Pseudomonadati</taxon>
        <taxon>Pseudomonadota</taxon>
        <taxon>Gammaproteobacteria</taxon>
        <taxon>Alteromonadales</taxon>
        <taxon>Shewanellaceae</taxon>
        <taxon>Shewanella</taxon>
    </lineage>
</organism>
<comment type="caution">
    <text evidence="1">The sequence shown here is derived from an EMBL/GenBank/DDBJ whole genome shotgun (WGS) entry which is preliminary data.</text>
</comment>
<sequence>MEVQAKELTQLIRKEKNARMRLKLLALLHFHDGKSRYQIAAYLKVSRTSVNKWISSYLSHGLKGLKDKKHSGRPPFLTPEQESQLSAYVTKRLKKMDKDKIGGPEIKAYISSSFGIDYEISSVYRILSRLGLS</sequence>
<gene>
    <name evidence="1" type="ORF">HC757_06645</name>
</gene>
<keyword evidence="2" id="KW-1185">Reference proteome</keyword>